<dbReference type="NCBIfam" id="TIGR00032">
    <property type="entry name" value="argG"/>
    <property type="match status" value="1"/>
</dbReference>
<evidence type="ECO:0000256" key="2">
    <source>
        <dbReference type="ARBA" id="ARBA00012286"/>
    </source>
</evidence>
<reference evidence="10" key="1">
    <citation type="submission" date="2021-02" db="EMBL/GenBank/DDBJ databases">
        <authorList>
            <person name="Franco D."/>
        </authorList>
    </citation>
    <scope>NUCLEOTIDE SEQUENCE</scope>
    <source>
        <strain evidence="10">DICMUL</strain>
    </source>
</reference>
<name>A0A974X737_9PROT</name>
<gene>
    <name evidence="10" type="primary">argG</name>
    <name evidence="10" type="ORF">JSR02_00675</name>
</gene>
<sequence>MKIIKTHTRIKKIGLAYSGGLDTSVIIKWLTHHKKKVIAFFADLGQSSHKHIKKIKKRAYAYGAKKFYVIDGKQQLCQEALKALQCSAFAFKTGTNKYYNTTPLGRIVTAILITNKMTQKNIKIWCDGSTYKGNDIERFLRYTLLTNTHIDFYKPWLDKTFIKDFKGRNTMSRYIKIQNQYSMDTNLLGKTYEGGTIENLDTDISTIKYKWCTHLTNTTAINPEITLHIKHGKITKLNNKTQPLSKIFNKLNKLCGLKKIGITDQIEERVTGIKSRGIYEAPAMELLHNIYERAISCLYDKTLIITRNYLGELLGHKLYEGKWFDDLATLIKTLGKTICKPINGKITCKLLNNQILFTNTKLKTTTYNKKLISMNDTATGFTGNDRIGYLNIIKTALNTSHTTKFKTLI</sequence>
<dbReference type="InterPro" id="IPR018223">
    <property type="entry name" value="Arginosuc_synth_CS"/>
</dbReference>
<dbReference type="GO" id="GO:0005524">
    <property type="term" value="F:ATP binding"/>
    <property type="evidence" value="ECO:0007669"/>
    <property type="project" value="UniProtKB-KW"/>
</dbReference>
<reference evidence="10" key="2">
    <citation type="submission" date="2021-03" db="EMBL/GenBank/DDBJ databases">
        <title>Alternative transmission patterns in independently acquired nutritional co-symbionts of Dictyopharidae planthoppers.</title>
        <authorList>
            <person name="Michalik A."/>
            <person name="Lukasik P."/>
        </authorList>
    </citation>
    <scope>NUCLEOTIDE SEQUENCE</scope>
    <source>
        <strain evidence="10">DICMUL</strain>
    </source>
</reference>
<dbReference type="PANTHER" id="PTHR11587:SF2">
    <property type="entry name" value="ARGININOSUCCINATE SYNTHASE"/>
    <property type="match status" value="1"/>
</dbReference>
<dbReference type="GO" id="GO:0004055">
    <property type="term" value="F:argininosuccinate synthase activity"/>
    <property type="evidence" value="ECO:0007669"/>
    <property type="project" value="UniProtKB-EC"/>
</dbReference>
<evidence type="ECO:0000259" key="9">
    <source>
        <dbReference type="Pfam" id="PF20979"/>
    </source>
</evidence>
<keyword evidence="3" id="KW-0055">Arginine biosynthesis</keyword>
<evidence type="ECO:0000259" key="8">
    <source>
        <dbReference type="Pfam" id="PF00764"/>
    </source>
</evidence>
<dbReference type="Gene3D" id="3.40.50.620">
    <property type="entry name" value="HUPs"/>
    <property type="match status" value="1"/>
</dbReference>
<keyword evidence="6" id="KW-0547">Nucleotide-binding</keyword>
<keyword evidence="4 10" id="KW-0436">Ligase</keyword>
<evidence type="ECO:0000256" key="1">
    <source>
        <dbReference type="ARBA" id="ARBA00004967"/>
    </source>
</evidence>
<dbReference type="InterPro" id="IPR024074">
    <property type="entry name" value="AS_cat/multimer_dom_body"/>
</dbReference>
<dbReference type="GO" id="GO:0005737">
    <property type="term" value="C:cytoplasm"/>
    <property type="evidence" value="ECO:0007669"/>
    <property type="project" value="TreeGrafter"/>
</dbReference>
<dbReference type="Proteomes" id="UP000663602">
    <property type="component" value="Chromosome"/>
</dbReference>
<dbReference type="InterPro" id="IPR048267">
    <property type="entry name" value="Arginosuc_syn_N"/>
</dbReference>
<evidence type="ECO:0000256" key="5">
    <source>
        <dbReference type="ARBA" id="ARBA00022605"/>
    </source>
</evidence>
<evidence type="ECO:0000256" key="7">
    <source>
        <dbReference type="ARBA" id="ARBA00022840"/>
    </source>
</evidence>
<dbReference type="Pfam" id="PF20979">
    <property type="entry name" value="Arginosuc_syn_C"/>
    <property type="match status" value="1"/>
</dbReference>
<dbReference type="AlphaFoldDB" id="A0A974X737"/>
<keyword evidence="5" id="KW-0028">Amino-acid biosynthesis</keyword>
<keyword evidence="7" id="KW-0067">ATP-binding</keyword>
<dbReference type="Gene3D" id="3.90.1260.10">
    <property type="entry name" value="Argininosuccinate synthetase, chain A, domain 2"/>
    <property type="match status" value="1"/>
</dbReference>
<dbReference type="Pfam" id="PF00764">
    <property type="entry name" value="Arginosuc_synth"/>
    <property type="match status" value="1"/>
</dbReference>
<evidence type="ECO:0000313" key="11">
    <source>
        <dbReference type="Proteomes" id="UP000663602"/>
    </source>
</evidence>
<dbReference type="InterPro" id="IPR001518">
    <property type="entry name" value="Arginosuc_synth"/>
</dbReference>
<proteinExistence type="predicted"/>
<evidence type="ECO:0000256" key="4">
    <source>
        <dbReference type="ARBA" id="ARBA00022598"/>
    </source>
</evidence>
<evidence type="ECO:0000313" key="10">
    <source>
        <dbReference type="EMBL" id="QSW37812.1"/>
    </source>
</evidence>
<dbReference type="EMBL" id="CP071410">
    <property type="protein sequence ID" value="QSW37812.1"/>
    <property type="molecule type" value="Genomic_DNA"/>
</dbReference>
<dbReference type="InterPro" id="IPR014729">
    <property type="entry name" value="Rossmann-like_a/b/a_fold"/>
</dbReference>
<dbReference type="InterPro" id="IPR048268">
    <property type="entry name" value="Arginosuc_syn_C"/>
</dbReference>
<accession>A0A974X737</accession>
<dbReference type="PROSITE" id="PS00564">
    <property type="entry name" value="ARGININOSUCCIN_SYN_1"/>
    <property type="match status" value="1"/>
</dbReference>
<protein>
    <recommendedName>
        <fullName evidence="2">argininosuccinate synthase</fullName>
        <ecNumber evidence="2">6.3.4.5</ecNumber>
    </recommendedName>
</protein>
<evidence type="ECO:0000256" key="3">
    <source>
        <dbReference type="ARBA" id="ARBA00022571"/>
    </source>
</evidence>
<dbReference type="SUPFAM" id="SSF52402">
    <property type="entry name" value="Adenine nucleotide alpha hydrolases-like"/>
    <property type="match status" value="1"/>
</dbReference>
<comment type="pathway">
    <text evidence="1">Amino-acid biosynthesis; L-arginine biosynthesis; L-arginine from L-ornithine and carbamoyl phosphate: step 2/3.</text>
</comment>
<feature type="domain" description="Arginosuccinate synthase-like N-terminal" evidence="8">
    <location>
        <begin position="12"/>
        <end position="160"/>
    </location>
</feature>
<dbReference type="PANTHER" id="PTHR11587">
    <property type="entry name" value="ARGININOSUCCINATE SYNTHASE"/>
    <property type="match status" value="1"/>
</dbReference>
<evidence type="ECO:0000256" key="6">
    <source>
        <dbReference type="ARBA" id="ARBA00022741"/>
    </source>
</evidence>
<dbReference type="GO" id="GO:0006526">
    <property type="term" value="P:L-arginine biosynthetic process"/>
    <property type="evidence" value="ECO:0007669"/>
    <property type="project" value="UniProtKB-KW"/>
</dbReference>
<dbReference type="GO" id="GO:0000050">
    <property type="term" value="P:urea cycle"/>
    <property type="evidence" value="ECO:0007669"/>
    <property type="project" value="TreeGrafter"/>
</dbReference>
<organism evidence="10 11">
    <name type="scientific">Candidatus Vidania fulgoroideorum</name>
    <dbReference type="NCBI Taxonomy" id="881286"/>
    <lineage>
        <taxon>Bacteria</taxon>
        <taxon>Pseudomonadati</taxon>
        <taxon>Pseudomonadota</taxon>
        <taxon>Betaproteobacteria</taxon>
        <taxon>Candidatus Vidania</taxon>
    </lineage>
</organism>
<dbReference type="EC" id="6.3.4.5" evidence="2"/>
<dbReference type="GO" id="GO:0000053">
    <property type="term" value="P:argininosuccinate metabolic process"/>
    <property type="evidence" value="ECO:0007669"/>
    <property type="project" value="TreeGrafter"/>
</dbReference>
<dbReference type="PROSITE" id="PS00565">
    <property type="entry name" value="ARGININOSUCCIN_SYN_2"/>
    <property type="match status" value="1"/>
</dbReference>
<feature type="domain" description="Arginosuccinate synthase C-terminal" evidence="9">
    <location>
        <begin position="181"/>
        <end position="392"/>
    </location>
</feature>
<dbReference type="SUPFAM" id="SSF69864">
    <property type="entry name" value="Argininosuccinate synthetase, C-terminal domain"/>
    <property type="match status" value="1"/>
</dbReference>